<comment type="similarity">
    <text evidence="1">Belongs to the short-chain dehydrogenases/reductases (SDR) family.</text>
</comment>
<protein>
    <submittedName>
        <fullName evidence="3">Oxidoreductase, short chain dehydrogenase/reductase family protein</fullName>
    </submittedName>
</protein>
<comment type="caution">
    <text evidence="3">The sequence shown here is derived from an EMBL/GenBank/DDBJ whole genome shotgun (WGS) entry which is preliminary data.</text>
</comment>
<sequence length="367" mass="39994">MELLAIESLLASVVASPLLLAVACCSVLHVAACVLNIIWSVCAGYLLGEADFWTKLLPEKRAYWRNRVAWVTGSSSGVGLSLCRLLAQRGCRLIMSSRKMDDLQAAKQDVVSFCGSRGLQKSESDFLLLPFDLNNLESFETIVKDAISWSRDGRIDFLFNNAGISSRGMFMSYDATDKILTIDLLAQIKLTKLVLPNMAKGGFGHIIFTNSACSKLVTCGHEPYAVAKRGLLCFAEALSREFKAKNMNIAVTTAILGYVRTSIGSRTLGPTGKALTDDSSYMNPYVAAGMPPDTVAKLMLKGGSNKLRECWIANNPTLVSIYLQACVPGLISFLLDLRAEAHAAAVEEEVRELEEIAQRVRQTCPHA</sequence>
<dbReference type="PANTHER" id="PTHR44269">
    <property type="entry name" value="DEHYDROGENASE/REDUCTASE SDR FAMILY MEMBER 7-RELATED"/>
    <property type="match status" value="1"/>
</dbReference>
<feature type="chain" id="PRO_5012563777" evidence="2">
    <location>
        <begin position="16"/>
        <end position="367"/>
    </location>
</feature>
<accession>A0A2A9MAM7</accession>
<dbReference type="EMBL" id="NWUJ01000007">
    <property type="protein sequence ID" value="PFH34254.1"/>
    <property type="molecule type" value="Genomic_DNA"/>
</dbReference>
<keyword evidence="2" id="KW-0732">Signal</keyword>
<dbReference type="VEuPathDB" id="ToxoDB:BESB_074060"/>
<dbReference type="InterPro" id="IPR020904">
    <property type="entry name" value="Sc_DH/Rdtase_CS"/>
</dbReference>
<evidence type="ECO:0000313" key="4">
    <source>
        <dbReference type="Proteomes" id="UP000224006"/>
    </source>
</evidence>
<dbReference type="Pfam" id="PF00106">
    <property type="entry name" value="adh_short"/>
    <property type="match status" value="1"/>
</dbReference>
<keyword evidence="4" id="KW-1185">Reference proteome</keyword>
<evidence type="ECO:0000256" key="1">
    <source>
        <dbReference type="RuleBase" id="RU000363"/>
    </source>
</evidence>
<dbReference type="STRING" id="94643.A0A2A9MAM7"/>
<dbReference type="InterPro" id="IPR036291">
    <property type="entry name" value="NAD(P)-bd_dom_sf"/>
</dbReference>
<dbReference type="PRINTS" id="PR00080">
    <property type="entry name" value="SDRFAMILY"/>
</dbReference>
<dbReference type="InterPro" id="IPR053011">
    <property type="entry name" value="SDR_family_member_7"/>
</dbReference>
<gene>
    <name evidence="3" type="ORF">BESB_074060</name>
</gene>
<reference evidence="3 4" key="1">
    <citation type="submission" date="2017-09" db="EMBL/GenBank/DDBJ databases">
        <title>Genome sequencing of Besnoitia besnoiti strain Bb-Ger1.</title>
        <authorList>
            <person name="Schares G."/>
            <person name="Venepally P."/>
            <person name="Lorenzi H.A."/>
        </authorList>
    </citation>
    <scope>NUCLEOTIDE SEQUENCE [LARGE SCALE GENOMIC DNA]</scope>
    <source>
        <strain evidence="3 4">Bb-Ger1</strain>
    </source>
</reference>
<dbReference type="RefSeq" id="XP_029218263.1">
    <property type="nucleotide sequence ID" value="XM_029365779.1"/>
</dbReference>
<proteinExistence type="inferred from homology"/>
<dbReference type="Gene3D" id="3.40.50.720">
    <property type="entry name" value="NAD(P)-binding Rossmann-like Domain"/>
    <property type="match status" value="1"/>
</dbReference>
<dbReference type="PRINTS" id="PR00081">
    <property type="entry name" value="GDHRDH"/>
</dbReference>
<dbReference type="InterPro" id="IPR002347">
    <property type="entry name" value="SDR_fam"/>
</dbReference>
<name>A0A2A9MAM7_BESBE</name>
<dbReference type="KEGG" id="bbes:BESB_074060"/>
<organism evidence="3 4">
    <name type="scientific">Besnoitia besnoiti</name>
    <name type="common">Apicomplexan protozoan</name>
    <dbReference type="NCBI Taxonomy" id="94643"/>
    <lineage>
        <taxon>Eukaryota</taxon>
        <taxon>Sar</taxon>
        <taxon>Alveolata</taxon>
        <taxon>Apicomplexa</taxon>
        <taxon>Conoidasida</taxon>
        <taxon>Coccidia</taxon>
        <taxon>Eucoccidiorida</taxon>
        <taxon>Eimeriorina</taxon>
        <taxon>Sarcocystidae</taxon>
        <taxon>Besnoitia</taxon>
    </lineage>
</organism>
<dbReference type="PANTHER" id="PTHR44269:SF1">
    <property type="entry name" value="DEHYDROGENASE_REDUCTASE SDR FAMILY MEMBER 7"/>
    <property type="match status" value="1"/>
</dbReference>
<dbReference type="PROSITE" id="PS00061">
    <property type="entry name" value="ADH_SHORT"/>
    <property type="match status" value="1"/>
</dbReference>
<dbReference type="AlphaFoldDB" id="A0A2A9MAM7"/>
<evidence type="ECO:0000256" key="2">
    <source>
        <dbReference type="SAM" id="SignalP"/>
    </source>
</evidence>
<dbReference type="OrthoDB" id="1393670at2759"/>
<dbReference type="Proteomes" id="UP000224006">
    <property type="component" value="Unassembled WGS sequence"/>
</dbReference>
<feature type="signal peptide" evidence="2">
    <location>
        <begin position="1"/>
        <end position="15"/>
    </location>
</feature>
<dbReference type="GeneID" id="40312332"/>
<evidence type="ECO:0000313" key="3">
    <source>
        <dbReference type="EMBL" id="PFH34254.1"/>
    </source>
</evidence>
<dbReference type="SUPFAM" id="SSF51735">
    <property type="entry name" value="NAD(P)-binding Rossmann-fold domains"/>
    <property type="match status" value="1"/>
</dbReference>